<gene>
    <name evidence="5" type="ORF">CROQUDRAFT_299932</name>
</gene>
<organism evidence="5 6">
    <name type="scientific">Cronartium quercuum f. sp. fusiforme G11</name>
    <dbReference type="NCBI Taxonomy" id="708437"/>
    <lineage>
        <taxon>Eukaryota</taxon>
        <taxon>Fungi</taxon>
        <taxon>Dikarya</taxon>
        <taxon>Basidiomycota</taxon>
        <taxon>Pucciniomycotina</taxon>
        <taxon>Pucciniomycetes</taxon>
        <taxon>Pucciniales</taxon>
        <taxon>Coleosporiaceae</taxon>
        <taxon>Cronartium</taxon>
    </lineage>
</organism>
<keyword evidence="3" id="KW-0175">Coiled coil</keyword>
<feature type="compositionally biased region" description="Polar residues" evidence="4">
    <location>
        <begin position="589"/>
        <end position="598"/>
    </location>
</feature>
<dbReference type="OrthoDB" id="2507513at2759"/>
<sequence>MSNLISSPPFLDKTANILSSPNSSIISIDHETQSNTTSTTNSLNLSSNKIINTSLAFKPEEVAAITRSHSRHHTIRGQSPPFSPTTPIHFNHQSKLKSIPISIPPTLRRPHLNQSISSLLISSTSDNQIGKSLELDDQLDWDQRTGRHELLTIKDHSIHDQTGGRDRWGNRWGMEGHVLSPVISERTEPTHSTSICSTISSQPSSLSKLISHNSLLQKIQTNDQQQTNLAPLVNSKTNQLHESIGFSSSKPFMNLKEQEEEIIRSTSRRSYSKTENLKRDLELSKRQTNKRIEKDKREKMVLKRDIILKEILKSPGDHKLIKSLGKLYLDSCNSLSGIKLSIHFLEQSIQLDNRDSDTWIELGKAWEKLYHEYPTEDQKEREQRLTNSSLGYRKSISLNPTSIQNRLLYSNYLSKLNKFREGALILQDAIEISNQDGKLWYELGRMMKNWGTSESIDKFERLRLSIEAFNKALELSPHDLYIKDALMDAKKVFELEVLEQEKRKQNDDVQVVKNHFGFKKLTSDMLVIPDFESLRHRQRNQTVQLDPNNKEFKDNHQNIQNLKQNESEPHKTVSPILKPLESDLDQKISPKSFSSSNKGKQREEVRSEERPDKSNRIDLLRENEIEKILLESNVTKNQQRSGEEIGIDQVITSPKKVNESIFELPMNLSTCT</sequence>
<dbReference type="GO" id="GO:0005680">
    <property type="term" value="C:anaphase-promoting complex"/>
    <property type="evidence" value="ECO:0007669"/>
    <property type="project" value="UniProtKB-ARBA"/>
</dbReference>
<keyword evidence="6" id="KW-1185">Reference proteome</keyword>
<dbReference type="PANTHER" id="PTHR12558:SF13">
    <property type="entry name" value="CELL DIVISION CYCLE PROTEIN 27 HOMOLOG"/>
    <property type="match status" value="1"/>
</dbReference>
<evidence type="ECO:0000256" key="2">
    <source>
        <dbReference type="ARBA" id="ARBA00038210"/>
    </source>
</evidence>
<evidence type="ECO:0000313" key="6">
    <source>
        <dbReference type="Proteomes" id="UP000886653"/>
    </source>
</evidence>
<comment type="caution">
    <text evidence="5">The sequence shown here is derived from an EMBL/GenBank/DDBJ whole genome shotgun (WGS) entry which is preliminary data.</text>
</comment>
<dbReference type="SUPFAM" id="SSF48452">
    <property type="entry name" value="TPR-like"/>
    <property type="match status" value="1"/>
</dbReference>
<accession>A0A9P6NU27</accession>
<dbReference type="InterPro" id="IPR011990">
    <property type="entry name" value="TPR-like_helical_dom_sf"/>
</dbReference>
<keyword evidence="1" id="KW-0802">TPR repeat</keyword>
<dbReference type="PANTHER" id="PTHR12558">
    <property type="entry name" value="CELL DIVISION CYCLE 16,23,27"/>
    <property type="match status" value="1"/>
</dbReference>
<evidence type="ECO:0000313" key="5">
    <source>
        <dbReference type="EMBL" id="KAG0149551.1"/>
    </source>
</evidence>
<feature type="region of interest" description="Disordered" evidence="4">
    <location>
        <begin position="580"/>
        <end position="617"/>
    </location>
</feature>
<feature type="coiled-coil region" evidence="3">
    <location>
        <begin position="278"/>
        <end position="305"/>
    </location>
</feature>
<evidence type="ECO:0000256" key="1">
    <source>
        <dbReference type="ARBA" id="ARBA00022803"/>
    </source>
</evidence>
<dbReference type="Proteomes" id="UP000886653">
    <property type="component" value="Unassembled WGS sequence"/>
</dbReference>
<name>A0A9P6NU27_9BASI</name>
<evidence type="ECO:0000256" key="4">
    <source>
        <dbReference type="SAM" id="MobiDB-lite"/>
    </source>
</evidence>
<dbReference type="EMBL" id="MU167226">
    <property type="protein sequence ID" value="KAG0149551.1"/>
    <property type="molecule type" value="Genomic_DNA"/>
</dbReference>
<comment type="similarity">
    <text evidence="2">Belongs to the APC3/CDC27 family.</text>
</comment>
<evidence type="ECO:0000256" key="3">
    <source>
        <dbReference type="SAM" id="Coils"/>
    </source>
</evidence>
<proteinExistence type="inferred from homology"/>
<protein>
    <submittedName>
        <fullName evidence="5">Uncharacterized protein</fullName>
    </submittedName>
</protein>
<dbReference type="Gene3D" id="1.25.40.10">
    <property type="entry name" value="Tetratricopeptide repeat domain"/>
    <property type="match status" value="1"/>
</dbReference>
<feature type="compositionally biased region" description="Basic and acidic residues" evidence="4">
    <location>
        <begin position="600"/>
        <end position="617"/>
    </location>
</feature>
<dbReference type="AlphaFoldDB" id="A0A9P6NU27"/>
<reference evidence="5" key="1">
    <citation type="submission" date="2013-11" db="EMBL/GenBank/DDBJ databases">
        <title>Genome sequence of the fusiform rust pathogen reveals effectors for host alternation and coevolution with pine.</title>
        <authorList>
            <consortium name="DOE Joint Genome Institute"/>
            <person name="Smith K."/>
            <person name="Pendleton A."/>
            <person name="Kubisiak T."/>
            <person name="Anderson C."/>
            <person name="Salamov A."/>
            <person name="Aerts A."/>
            <person name="Riley R."/>
            <person name="Clum A."/>
            <person name="Lindquist E."/>
            <person name="Ence D."/>
            <person name="Campbell M."/>
            <person name="Kronenberg Z."/>
            <person name="Feau N."/>
            <person name="Dhillon B."/>
            <person name="Hamelin R."/>
            <person name="Burleigh J."/>
            <person name="Smith J."/>
            <person name="Yandell M."/>
            <person name="Nelson C."/>
            <person name="Grigoriev I."/>
            <person name="Davis J."/>
        </authorList>
    </citation>
    <scope>NUCLEOTIDE SEQUENCE</scope>
    <source>
        <strain evidence="5">G11</strain>
    </source>
</reference>